<proteinExistence type="predicted"/>
<evidence type="ECO:0000313" key="2">
    <source>
        <dbReference type="Proteomes" id="UP000249518"/>
    </source>
</evidence>
<accession>A0A328WQ89</accession>
<protein>
    <submittedName>
        <fullName evidence="1">Uncharacterized protein</fullName>
    </submittedName>
</protein>
<keyword evidence="2" id="KW-1185">Reference proteome</keyword>
<reference evidence="1 2" key="1">
    <citation type="submission" date="2018-06" db="EMBL/GenBank/DDBJ databases">
        <title>Genomic Encyclopedia of Type Strains, Phase III (KMG-III): the genomes of soil and plant-associated and newly described type strains.</title>
        <authorList>
            <person name="Whitman W."/>
        </authorList>
    </citation>
    <scope>NUCLEOTIDE SEQUENCE [LARGE SCALE GENOMIC DNA]</scope>
    <source>
        <strain evidence="1 2">CGMCC 1.12504</strain>
    </source>
</reference>
<gene>
    <name evidence="1" type="ORF">B0I10_10998</name>
</gene>
<comment type="caution">
    <text evidence="1">The sequence shown here is derived from an EMBL/GenBank/DDBJ whole genome shotgun (WGS) entry which is preliminary data.</text>
</comment>
<evidence type="ECO:0000313" key="1">
    <source>
        <dbReference type="EMBL" id="RAR47425.1"/>
    </source>
</evidence>
<dbReference type="EMBL" id="QLSV01000009">
    <property type="protein sequence ID" value="RAR47425.1"/>
    <property type="molecule type" value="Genomic_DNA"/>
</dbReference>
<dbReference type="AlphaFoldDB" id="A0A328WQ89"/>
<sequence length="31" mass="3841">MPFQINFDKPRKKYILVEQIFLIFNKIITKN</sequence>
<name>A0A328WQ89_9FLAO</name>
<dbReference type="Proteomes" id="UP000249518">
    <property type="component" value="Unassembled WGS sequence"/>
</dbReference>
<organism evidence="1 2">
    <name type="scientific">Flavobacterium lacus</name>
    <dbReference type="NCBI Taxonomy" id="1353778"/>
    <lineage>
        <taxon>Bacteria</taxon>
        <taxon>Pseudomonadati</taxon>
        <taxon>Bacteroidota</taxon>
        <taxon>Flavobacteriia</taxon>
        <taxon>Flavobacteriales</taxon>
        <taxon>Flavobacteriaceae</taxon>
        <taxon>Flavobacterium</taxon>
    </lineage>
</organism>